<keyword evidence="2" id="KW-1185">Reference proteome</keyword>
<sequence length="145" mass="16716">MPELHGYRTQIRSMPQERHYCHLSQTAEAFLQPTRGWRWPTLVRRAATTAKVNILLQAPTARRELPRTTMQEDWQTYVESILSLLIMPAKEKINQPGLMNFWETGSSVPRTLREEALVCRAGTQRSTNKNLACHDVSNCSSHREV</sequence>
<evidence type="ECO:0000313" key="1">
    <source>
        <dbReference type="EMBL" id="KAH9367058.1"/>
    </source>
</evidence>
<dbReference type="AlphaFoldDB" id="A0A9J6FV01"/>
<reference evidence="1 2" key="1">
    <citation type="journal article" date="2020" name="Cell">
        <title>Large-Scale Comparative Analyses of Tick Genomes Elucidate Their Genetic Diversity and Vector Capacities.</title>
        <authorList>
            <consortium name="Tick Genome and Microbiome Consortium (TIGMIC)"/>
            <person name="Jia N."/>
            <person name="Wang J."/>
            <person name="Shi W."/>
            <person name="Du L."/>
            <person name="Sun Y."/>
            <person name="Zhan W."/>
            <person name="Jiang J.F."/>
            <person name="Wang Q."/>
            <person name="Zhang B."/>
            <person name="Ji P."/>
            <person name="Bell-Sakyi L."/>
            <person name="Cui X.M."/>
            <person name="Yuan T.T."/>
            <person name="Jiang B.G."/>
            <person name="Yang W.F."/>
            <person name="Lam T.T."/>
            <person name="Chang Q.C."/>
            <person name="Ding S.J."/>
            <person name="Wang X.J."/>
            <person name="Zhu J.G."/>
            <person name="Ruan X.D."/>
            <person name="Zhao L."/>
            <person name="Wei J.T."/>
            <person name="Ye R.Z."/>
            <person name="Que T.C."/>
            <person name="Du C.H."/>
            <person name="Zhou Y.H."/>
            <person name="Cheng J.X."/>
            <person name="Dai P.F."/>
            <person name="Guo W.B."/>
            <person name="Han X.H."/>
            <person name="Huang E.J."/>
            <person name="Li L.F."/>
            <person name="Wei W."/>
            <person name="Gao Y.C."/>
            <person name="Liu J.Z."/>
            <person name="Shao H.Z."/>
            <person name="Wang X."/>
            <person name="Wang C.C."/>
            <person name="Yang T.C."/>
            <person name="Huo Q.B."/>
            <person name="Li W."/>
            <person name="Chen H.Y."/>
            <person name="Chen S.E."/>
            <person name="Zhou L.G."/>
            <person name="Ni X.B."/>
            <person name="Tian J.H."/>
            <person name="Sheng Y."/>
            <person name="Liu T."/>
            <person name="Pan Y.S."/>
            <person name="Xia L.Y."/>
            <person name="Li J."/>
            <person name="Zhao F."/>
            <person name="Cao W.C."/>
        </authorList>
    </citation>
    <scope>NUCLEOTIDE SEQUENCE [LARGE SCALE GENOMIC DNA]</scope>
    <source>
        <strain evidence="1">HaeL-2018</strain>
    </source>
</reference>
<protein>
    <submittedName>
        <fullName evidence="1">Uncharacterized protein</fullName>
    </submittedName>
</protein>
<dbReference type="EMBL" id="JABSTR010000004">
    <property type="protein sequence ID" value="KAH9367058.1"/>
    <property type="molecule type" value="Genomic_DNA"/>
</dbReference>
<dbReference type="Proteomes" id="UP000821853">
    <property type="component" value="Chromosome 2"/>
</dbReference>
<dbReference type="VEuPathDB" id="VectorBase:HLOH_061188"/>
<accession>A0A9J6FV01</accession>
<comment type="caution">
    <text evidence="1">The sequence shown here is derived from an EMBL/GenBank/DDBJ whole genome shotgun (WGS) entry which is preliminary data.</text>
</comment>
<gene>
    <name evidence="1" type="ORF">HPB48_021834</name>
</gene>
<evidence type="ECO:0000313" key="2">
    <source>
        <dbReference type="Proteomes" id="UP000821853"/>
    </source>
</evidence>
<name>A0A9J6FV01_HAELO</name>
<organism evidence="1 2">
    <name type="scientific">Haemaphysalis longicornis</name>
    <name type="common">Bush tick</name>
    <dbReference type="NCBI Taxonomy" id="44386"/>
    <lineage>
        <taxon>Eukaryota</taxon>
        <taxon>Metazoa</taxon>
        <taxon>Ecdysozoa</taxon>
        <taxon>Arthropoda</taxon>
        <taxon>Chelicerata</taxon>
        <taxon>Arachnida</taxon>
        <taxon>Acari</taxon>
        <taxon>Parasitiformes</taxon>
        <taxon>Ixodida</taxon>
        <taxon>Ixodoidea</taxon>
        <taxon>Ixodidae</taxon>
        <taxon>Haemaphysalinae</taxon>
        <taxon>Haemaphysalis</taxon>
    </lineage>
</organism>
<proteinExistence type="predicted"/>